<organism evidence="2 3">
    <name type="scientific">Macrolepiota fuliginosa MF-IS2</name>
    <dbReference type="NCBI Taxonomy" id="1400762"/>
    <lineage>
        <taxon>Eukaryota</taxon>
        <taxon>Fungi</taxon>
        <taxon>Dikarya</taxon>
        <taxon>Basidiomycota</taxon>
        <taxon>Agaricomycotina</taxon>
        <taxon>Agaricomycetes</taxon>
        <taxon>Agaricomycetidae</taxon>
        <taxon>Agaricales</taxon>
        <taxon>Agaricineae</taxon>
        <taxon>Agaricaceae</taxon>
        <taxon>Macrolepiota</taxon>
    </lineage>
</organism>
<sequence length="344" mass="38042">MGNISVLDAVVGQLRAVPPVVNVDLKDKVIIVIGANAGLGFEATKHFARMGAEKVILACRSKEKGDAAVHQLEEEIGCHNVERWSIDLSSFDSVRAFADRAIKELGRIDVLLFNAAILPSPGGKYEATSDNYEIALQVNVLSQSLLGLLLVPKIIETSKKHSTAPRIVVVTSEMHFLTSFEDNVMDAANTFETFGSPEFCTPKKMKVRYQDTKLLNVFFVRALSERLKNQSVIVNCVNPGFCYSEIRRNVTTLATRVLEWVFARSTEQGSRQLVYGAIGGANDQELENLKGAYINIARVDEPSDFVLGEDGKKREGKLWNDLVHVLVKVDSRVKDVVKEYLASV</sequence>
<dbReference type="PANTHER" id="PTHR43157:SF31">
    <property type="entry name" value="PHOSPHATIDYLINOSITOL-GLYCAN BIOSYNTHESIS CLASS F PROTEIN"/>
    <property type="match status" value="1"/>
</dbReference>
<dbReference type="AlphaFoldDB" id="A0A9P6BY62"/>
<keyword evidence="1" id="KW-0560">Oxidoreductase</keyword>
<dbReference type="SUPFAM" id="SSF51735">
    <property type="entry name" value="NAD(P)-binding Rossmann-fold domains"/>
    <property type="match status" value="1"/>
</dbReference>
<proteinExistence type="predicted"/>
<reference evidence="2" key="1">
    <citation type="submission" date="2020-11" db="EMBL/GenBank/DDBJ databases">
        <authorList>
            <consortium name="DOE Joint Genome Institute"/>
            <person name="Ahrendt S."/>
            <person name="Riley R."/>
            <person name="Andreopoulos W."/>
            <person name="Labutti K."/>
            <person name="Pangilinan J."/>
            <person name="Ruiz-Duenas F.J."/>
            <person name="Barrasa J.M."/>
            <person name="Sanchez-Garcia M."/>
            <person name="Camarero S."/>
            <person name="Miyauchi S."/>
            <person name="Serrano A."/>
            <person name="Linde D."/>
            <person name="Babiker R."/>
            <person name="Drula E."/>
            <person name="Ayuso-Fernandez I."/>
            <person name="Pacheco R."/>
            <person name="Padilla G."/>
            <person name="Ferreira P."/>
            <person name="Barriuso J."/>
            <person name="Kellner H."/>
            <person name="Castanera R."/>
            <person name="Alfaro M."/>
            <person name="Ramirez L."/>
            <person name="Pisabarro A.G."/>
            <person name="Kuo A."/>
            <person name="Tritt A."/>
            <person name="Lipzen A."/>
            <person name="He G."/>
            <person name="Yan M."/>
            <person name="Ng V."/>
            <person name="Cullen D."/>
            <person name="Martin F."/>
            <person name="Rosso M.-N."/>
            <person name="Henrissat B."/>
            <person name="Hibbett D."/>
            <person name="Martinez A.T."/>
            <person name="Grigoriev I.V."/>
        </authorList>
    </citation>
    <scope>NUCLEOTIDE SEQUENCE</scope>
    <source>
        <strain evidence="2">MF-IS2</strain>
    </source>
</reference>
<accession>A0A9P6BY62</accession>
<dbReference type="Pfam" id="PF00106">
    <property type="entry name" value="adh_short"/>
    <property type="match status" value="1"/>
</dbReference>
<dbReference type="InterPro" id="IPR036291">
    <property type="entry name" value="NAD(P)-bd_dom_sf"/>
</dbReference>
<gene>
    <name evidence="2" type="ORF">P691DRAFT_811246</name>
</gene>
<dbReference type="EMBL" id="MU151686">
    <property type="protein sequence ID" value="KAF9442180.1"/>
    <property type="molecule type" value="Genomic_DNA"/>
</dbReference>
<dbReference type="PANTHER" id="PTHR43157">
    <property type="entry name" value="PHOSPHATIDYLINOSITOL-GLYCAN BIOSYNTHESIS CLASS F PROTEIN-RELATED"/>
    <property type="match status" value="1"/>
</dbReference>
<dbReference type="OrthoDB" id="542013at2759"/>
<dbReference type="Proteomes" id="UP000807342">
    <property type="component" value="Unassembled WGS sequence"/>
</dbReference>
<name>A0A9P6BY62_9AGAR</name>
<evidence type="ECO:0000313" key="3">
    <source>
        <dbReference type="Proteomes" id="UP000807342"/>
    </source>
</evidence>
<evidence type="ECO:0000256" key="1">
    <source>
        <dbReference type="ARBA" id="ARBA00023002"/>
    </source>
</evidence>
<comment type="caution">
    <text evidence="2">The sequence shown here is derived from an EMBL/GenBank/DDBJ whole genome shotgun (WGS) entry which is preliminary data.</text>
</comment>
<keyword evidence="3" id="KW-1185">Reference proteome</keyword>
<dbReference type="InterPro" id="IPR002347">
    <property type="entry name" value="SDR_fam"/>
</dbReference>
<protein>
    <submittedName>
        <fullName evidence="2">NAD(P)-binding protein</fullName>
    </submittedName>
</protein>
<dbReference type="PRINTS" id="PR00081">
    <property type="entry name" value="GDHRDH"/>
</dbReference>
<dbReference type="GO" id="GO:0016491">
    <property type="term" value="F:oxidoreductase activity"/>
    <property type="evidence" value="ECO:0007669"/>
    <property type="project" value="UniProtKB-KW"/>
</dbReference>
<dbReference type="Gene3D" id="3.40.50.720">
    <property type="entry name" value="NAD(P)-binding Rossmann-like Domain"/>
    <property type="match status" value="1"/>
</dbReference>
<evidence type="ECO:0000313" key="2">
    <source>
        <dbReference type="EMBL" id="KAF9442180.1"/>
    </source>
</evidence>